<evidence type="ECO:0000313" key="3">
    <source>
        <dbReference type="Proteomes" id="UP000621455"/>
    </source>
</evidence>
<dbReference type="RefSeq" id="WP_167089261.1">
    <property type="nucleotide sequence ID" value="NZ_WHJG01000025.1"/>
</dbReference>
<feature type="chain" id="PRO_5047268523" description="SGNH hydrolase-type esterase domain-containing protein" evidence="1">
    <location>
        <begin position="17"/>
        <end position="483"/>
    </location>
</feature>
<evidence type="ECO:0000313" key="2">
    <source>
        <dbReference type="EMBL" id="NHZ81834.1"/>
    </source>
</evidence>
<evidence type="ECO:0000256" key="1">
    <source>
        <dbReference type="SAM" id="SignalP"/>
    </source>
</evidence>
<dbReference type="EMBL" id="WHJG01000025">
    <property type="protein sequence ID" value="NHZ81834.1"/>
    <property type="molecule type" value="Genomic_DNA"/>
</dbReference>
<organism evidence="2 3">
    <name type="scientific">Massilia frigida</name>
    <dbReference type="NCBI Taxonomy" id="2609281"/>
    <lineage>
        <taxon>Bacteria</taxon>
        <taxon>Pseudomonadati</taxon>
        <taxon>Pseudomonadota</taxon>
        <taxon>Betaproteobacteria</taxon>
        <taxon>Burkholderiales</taxon>
        <taxon>Oxalobacteraceae</taxon>
        <taxon>Telluria group</taxon>
        <taxon>Massilia</taxon>
    </lineage>
</organism>
<dbReference type="SUPFAM" id="SSF52266">
    <property type="entry name" value="SGNH hydrolase"/>
    <property type="match status" value="1"/>
</dbReference>
<proteinExistence type="predicted"/>
<keyword evidence="3" id="KW-1185">Reference proteome</keyword>
<keyword evidence="1" id="KW-0732">Signal</keyword>
<comment type="caution">
    <text evidence="2">The sequence shown here is derived from an EMBL/GenBank/DDBJ whole genome shotgun (WGS) entry which is preliminary data.</text>
</comment>
<dbReference type="Proteomes" id="UP000621455">
    <property type="component" value="Unassembled WGS sequence"/>
</dbReference>
<accession>A0ABX0N9K1</accession>
<sequence length="483" mass="51279">MTIRLLCAYSIYPANAVVVFDAGTEAGLIAAKMASADVTGGTPYVPPAAISAKPITVSIDIEGRTKRYAMSSTKGAQKWFGSAIAGITYGGLVANASAYRATYGLTLVAEAPFYAFQLVYVNLANNAITGMRFIAGVTETTVTTVTANNCKPVIGGVTYGVMAPAGSILGFFPVTWGGQATLSASPSVTTSQVVISDVIPAGSVPRVDVPGGYPAVVIRADHDPATGGRFTFVNTPASMRTPNAANRGRIVQTFQYGADAVTNPNINMPFSGETHLIFPIFHYLVPSLTVGIAIDSTGQNDALVADVFTSWGYRGCADASSPARPVNYVNLGCSGKGSPEFWARTVEMILAGVPINTVLYAPASVNDDYTIATLPRKFAEHRARALEAIRFCEEHNIKNLCFLKLLPCNGNNTVQDGYRTAFNAWLDTIPGVSTLTFPELGNGAVPERWVSTMNFNDDGLHPNNFAIETVKARRLTNYLNSLV</sequence>
<feature type="signal peptide" evidence="1">
    <location>
        <begin position="1"/>
        <end position="16"/>
    </location>
</feature>
<gene>
    <name evidence="2" type="ORF">F2P44_21510</name>
</gene>
<protein>
    <recommendedName>
        <fullName evidence="4">SGNH hydrolase-type esterase domain-containing protein</fullName>
    </recommendedName>
</protein>
<name>A0ABX0N9K1_9BURK</name>
<evidence type="ECO:0008006" key="4">
    <source>
        <dbReference type="Google" id="ProtNLM"/>
    </source>
</evidence>
<reference evidence="2 3" key="1">
    <citation type="submission" date="2019-10" db="EMBL/GenBank/DDBJ databases">
        <title>Taxonomy of Antarctic Massilia spp.: description of Massilia rubra sp. nov., Massilia aquatica sp. nov., Massilia mucilaginosa sp. nov., Massilia frigida sp. nov. isolated from streams, lakes and regoliths.</title>
        <authorList>
            <person name="Holochova P."/>
            <person name="Sedlacek I."/>
            <person name="Kralova S."/>
            <person name="Maslanova I."/>
            <person name="Busse H.-J."/>
            <person name="Stankova E."/>
            <person name="Vrbovska V."/>
            <person name="Kovarovic V."/>
            <person name="Bartak M."/>
            <person name="Svec P."/>
            <person name="Pantucek R."/>
        </authorList>
    </citation>
    <scope>NUCLEOTIDE SEQUENCE [LARGE SCALE GENOMIC DNA]</scope>
    <source>
        <strain evidence="2 3">CCM 8695</strain>
    </source>
</reference>